<dbReference type="HOGENOM" id="CLU_001305_0_1_1"/>
<dbReference type="PANTHER" id="PTHR45641:SF19">
    <property type="entry name" value="NEPHROCYSTIN-3"/>
    <property type="match status" value="1"/>
</dbReference>
<dbReference type="AlphaFoldDB" id="A0A0C3CBC4"/>
<evidence type="ECO:0000259" key="3">
    <source>
        <dbReference type="Pfam" id="PF12770"/>
    </source>
</evidence>
<protein>
    <recommendedName>
        <fullName evidence="3">CHAT domain-containing protein</fullName>
    </recommendedName>
</protein>
<dbReference type="InterPro" id="IPR019734">
    <property type="entry name" value="TPR_rpt"/>
</dbReference>
<reference evidence="5" key="2">
    <citation type="submission" date="2015-01" db="EMBL/GenBank/DDBJ databases">
        <title>Evolutionary Origins and Diversification of the Mycorrhizal Mutualists.</title>
        <authorList>
            <consortium name="DOE Joint Genome Institute"/>
            <consortium name="Mycorrhizal Genomics Consortium"/>
            <person name="Kohler A."/>
            <person name="Kuo A."/>
            <person name="Nagy L.G."/>
            <person name="Floudas D."/>
            <person name="Copeland A."/>
            <person name="Barry K.W."/>
            <person name="Cichocki N."/>
            <person name="Veneault-Fourrey C."/>
            <person name="LaButti K."/>
            <person name="Lindquist E.A."/>
            <person name="Lipzen A."/>
            <person name="Lundell T."/>
            <person name="Morin E."/>
            <person name="Murat C."/>
            <person name="Riley R."/>
            <person name="Ohm R."/>
            <person name="Sun H."/>
            <person name="Tunlid A."/>
            <person name="Henrissat B."/>
            <person name="Grigoriev I.V."/>
            <person name="Hibbett D.S."/>
            <person name="Martin F."/>
        </authorList>
    </citation>
    <scope>NUCLEOTIDE SEQUENCE [LARGE SCALE GENOMIC DNA]</scope>
    <source>
        <strain evidence="5">h7</strain>
    </source>
</reference>
<proteinExistence type="predicted"/>
<feature type="domain" description="CHAT" evidence="3">
    <location>
        <begin position="963"/>
        <end position="1250"/>
    </location>
</feature>
<dbReference type="STRING" id="686832.A0A0C3CBC4"/>
<dbReference type="Pfam" id="PF13181">
    <property type="entry name" value="TPR_8"/>
    <property type="match status" value="1"/>
</dbReference>
<dbReference type="Pfam" id="PF12770">
    <property type="entry name" value="CHAT"/>
    <property type="match status" value="1"/>
</dbReference>
<dbReference type="InterPro" id="IPR024983">
    <property type="entry name" value="CHAT_dom"/>
</dbReference>
<keyword evidence="5" id="KW-1185">Reference proteome</keyword>
<name>A0A0C3CBC4_HEBCY</name>
<sequence>MDLITTLLSRVNISDQDASILFTFANGNDDQFKRSGQLSDLNSAIFLYQQALLRLPSRSPSRSDFLNKLANALDTRYGHTGQLDDLDECISLHRQALALRPLHHPNRSTSLINLASAVDGRFRQTGQLVDLDEAISLNREALQLLPLYHSQRSMSLNNLANSLDARFSQTGQMADVEEAIALHRQALALRPASHPHRAMSLGNLGNALKSRYRQTGQAVDVNEAVSLHREALALRPIPHPNRSISLDNLASSLDTRFDRNGQLEDMEEAIALHREAIQLRPDPHPKRPTSLNNLATILEKRFGQTGELTDINEAISLYQEALALLPEAHPARSSTLNNLAVALDVRSNKTGESNDTSEAISLHRQALDLRPAPHPERVTSLSNLSAALETRFKQTGQVADIEEAIVLNREALTLRPVPHPNRPISLDSLASSLDARFRQTAQLEDLDEAISLYREALELKPVPHRERWTSLNNLGNSLPRRFDQTGHTVDIEEAISLHREALGLLPANHPNRSTSLNNLANALKVQLTRTGQFEQLSEVISLHREALELRPMPHPERSMSLCNLGIALSMRFVADGGKLEDIDNSISLHREGLSLRPSPHPDRPASLSGLANSLDARFRRTKQLVDINEAISLHRQALDLLPADHPERSTLLNNLADSLANKFQQLGDSADLEEAIDTSRAAVQCESAAPSRRFFAALFWASNADPHHESAVHAYQSAIELLNRLAMFSSDVRSRQEALRLRSEGLACNAAACAIRRGLFGKAVELLEEGRSIFWSGALQLRTPLDDLQLVAPELSHKLQNISRILEQTSLRDVSRNLFDTTERVISAEQEAIRYRHLNEEWLATLEEVRKLEGFEEFLRPNSSVKLQNAASRGPVVILNASKSRCDALVVSVSGIEHIALPEVTAEFVVKLVHLVQYASGAMAVPAMSKIRDLIHQTKYPPGAESQIPMGKPIRVDDIFRHVLEVLWISTVEPVIRSLGLQKSQSPSRLWWCPTGPFAFLPIHAAGIYNTDRYDALSDYVVSSYTPTLKALLASPPLANIPFKMMVVTQAEAPGHNPLPSTRDELLKIEGCVPREFLLKLGADRGGEPASVESVLAHLPSSSVVHLACHGVQDMHRPLDSALILEGGHELKISRLMALSMPSASLAFLSACETAAANENLPDESIHIAASLLFAGFRGVVATMWSMADEDGPKVANRFYSHLFRRSNASVDSNTPQTPDTTEAAQALHVAVNELRAEGCGFARWVTFIHLGL</sequence>
<evidence type="ECO:0000313" key="5">
    <source>
        <dbReference type="Proteomes" id="UP000053424"/>
    </source>
</evidence>
<dbReference type="PANTHER" id="PTHR45641">
    <property type="entry name" value="TETRATRICOPEPTIDE REPEAT PROTEIN (AFU_ORTHOLOGUE AFUA_6G03870)"/>
    <property type="match status" value="1"/>
</dbReference>
<evidence type="ECO:0000256" key="1">
    <source>
        <dbReference type="ARBA" id="ARBA00022737"/>
    </source>
</evidence>
<reference evidence="4 5" key="1">
    <citation type="submission" date="2014-04" db="EMBL/GenBank/DDBJ databases">
        <authorList>
            <consortium name="DOE Joint Genome Institute"/>
            <person name="Kuo A."/>
            <person name="Gay G."/>
            <person name="Dore J."/>
            <person name="Kohler A."/>
            <person name="Nagy L.G."/>
            <person name="Floudas D."/>
            <person name="Copeland A."/>
            <person name="Barry K.W."/>
            <person name="Cichocki N."/>
            <person name="Veneault-Fourrey C."/>
            <person name="LaButti K."/>
            <person name="Lindquist E.A."/>
            <person name="Lipzen A."/>
            <person name="Lundell T."/>
            <person name="Morin E."/>
            <person name="Murat C."/>
            <person name="Sun H."/>
            <person name="Tunlid A."/>
            <person name="Henrissat B."/>
            <person name="Grigoriev I.V."/>
            <person name="Hibbett D.S."/>
            <person name="Martin F."/>
            <person name="Nordberg H.P."/>
            <person name="Cantor M.N."/>
            <person name="Hua S.X."/>
        </authorList>
    </citation>
    <scope>NUCLEOTIDE SEQUENCE [LARGE SCALE GENOMIC DNA]</scope>
    <source>
        <strain evidence="5">h7</strain>
    </source>
</reference>
<keyword evidence="1" id="KW-0677">Repeat</keyword>
<gene>
    <name evidence="4" type="ORF">M413DRAFT_445696</name>
</gene>
<accession>A0A0C3CBC4</accession>
<evidence type="ECO:0000313" key="4">
    <source>
        <dbReference type="EMBL" id="KIM40921.1"/>
    </source>
</evidence>
<dbReference type="SUPFAM" id="SSF48452">
    <property type="entry name" value="TPR-like"/>
    <property type="match status" value="3"/>
</dbReference>
<dbReference type="Gene3D" id="1.25.40.10">
    <property type="entry name" value="Tetratricopeptide repeat domain"/>
    <property type="match status" value="4"/>
</dbReference>
<organism evidence="4 5">
    <name type="scientific">Hebeloma cylindrosporum</name>
    <dbReference type="NCBI Taxonomy" id="76867"/>
    <lineage>
        <taxon>Eukaryota</taxon>
        <taxon>Fungi</taxon>
        <taxon>Dikarya</taxon>
        <taxon>Basidiomycota</taxon>
        <taxon>Agaricomycotina</taxon>
        <taxon>Agaricomycetes</taxon>
        <taxon>Agaricomycetidae</taxon>
        <taxon>Agaricales</taxon>
        <taxon>Agaricineae</taxon>
        <taxon>Hymenogastraceae</taxon>
        <taxon>Hebeloma</taxon>
    </lineage>
</organism>
<dbReference type="Proteomes" id="UP000053424">
    <property type="component" value="Unassembled WGS sequence"/>
</dbReference>
<dbReference type="Pfam" id="PF13374">
    <property type="entry name" value="TPR_10"/>
    <property type="match status" value="3"/>
</dbReference>
<keyword evidence="2" id="KW-0802">TPR repeat</keyword>
<dbReference type="OrthoDB" id="3261813at2759"/>
<evidence type="ECO:0000256" key="2">
    <source>
        <dbReference type="ARBA" id="ARBA00022803"/>
    </source>
</evidence>
<dbReference type="EMBL" id="KN831781">
    <property type="protein sequence ID" value="KIM40921.1"/>
    <property type="molecule type" value="Genomic_DNA"/>
</dbReference>
<dbReference type="InterPro" id="IPR011990">
    <property type="entry name" value="TPR-like_helical_dom_sf"/>
</dbReference>